<comment type="caution">
    <text evidence="1">The sequence shown here is derived from an EMBL/GenBank/DDBJ whole genome shotgun (WGS) entry which is preliminary data.</text>
</comment>
<proteinExistence type="predicted"/>
<evidence type="ECO:0000313" key="1">
    <source>
        <dbReference type="EMBL" id="KAH0915212.1"/>
    </source>
</evidence>
<accession>A0ABQ8CDQ2</accession>
<name>A0ABQ8CDQ2_BRANA</name>
<reference evidence="1 2" key="1">
    <citation type="submission" date="2021-05" db="EMBL/GenBank/DDBJ databases">
        <title>Genome Assembly of Synthetic Allotetraploid Brassica napus Reveals Homoeologous Exchanges between Subgenomes.</title>
        <authorList>
            <person name="Davis J.T."/>
        </authorList>
    </citation>
    <scope>NUCLEOTIDE SEQUENCE [LARGE SCALE GENOMIC DNA]</scope>
    <source>
        <strain evidence="2">cv. Da-Ae</strain>
        <tissue evidence="1">Seedling</tissue>
    </source>
</reference>
<dbReference type="Proteomes" id="UP000824890">
    <property type="component" value="Unassembled WGS sequence"/>
</dbReference>
<gene>
    <name evidence="1" type="ORF">HID58_029658</name>
</gene>
<dbReference type="EMBL" id="JAGKQM010000008">
    <property type="protein sequence ID" value="KAH0915212.1"/>
    <property type="molecule type" value="Genomic_DNA"/>
</dbReference>
<sequence length="160" mass="18088">MPPVPSGGVVKLVGVGSTFGWIENWLVVRSERDLCVNRIDEDKMFFCSKDQDMIDKYLLRSISMVNPIFQTELEQTRHLGTGFQRRRSIYTKRHGPGLVMYTKKEAIISSSCTRRKKSQCISNLESLFFGIAILTRFRPVPCASDSVSSSEPGTMTEDTL</sequence>
<keyword evidence="2" id="KW-1185">Reference proteome</keyword>
<evidence type="ECO:0000313" key="2">
    <source>
        <dbReference type="Proteomes" id="UP000824890"/>
    </source>
</evidence>
<organism evidence="1 2">
    <name type="scientific">Brassica napus</name>
    <name type="common">Rape</name>
    <dbReference type="NCBI Taxonomy" id="3708"/>
    <lineage>
        <taxon>Eukaryota</taxon>
        <taxon>Viridiplantae</taxon>
        <taxon>Streptophyta</taxon>
        <taxon>Embryophyta</taxon>
        <taxon>Tracheophyta</taxon>
        <taxon>Spermatophyta</taxon>
        <taxon>Magnoliopsida</taxon>
        <taxon>eudicotyledons</taxon>
        <taxon>Gunneridae</taxon>
        <taxon>Pentapetalae</taxon>
        <taxon>rosids</taxon>
        <taxon>malvids</taxon>
        <taxon>Brassicales</taxon>
        <taxon>Brassicaceae</taxon>
        <taxon>Brassiceae</taxon>
        <taxon>Brassica</taxon>
    </lineage>
</organism>
<protein>
    <submittedName>
        <fullName evidence="1">Uncharacterized protein</fullName>
    </submittedName>
</protein>